<accession>A0AAJ8M9C6</accession>
<dbReference type="RefSeq" id="XP_065726100.1">
    <property type="nucleotide sequence ID" value="XM_065870028.1"/>
</dbReference>
<protein>
    <recommendedName>
        <fullName evidence="4">Zn(2)-C6 fungal-type domain-containing protein</fullName>
    </recommendedName>
</protein>
<evidence type="ECO:0000256" key="2">
    <source>
        <dbReference type="ARBA" id="ARBA00023242"/>
    </source>
</evidence>
<dbReference type="GO" id="GO:0000981">
    <property type="term" value="F:DNA-binding transcription factor activity, RNA polymerase II-specific"/>
    <property type="evidence" value="ECO:0007669"/>
    <property type="project" value="InterPro"/>
</dbReference>
<dbReference type="SUPFAM" id="SSF57701">
    <property type="entry name" value="Zn2/Cys6 DNA-binding domain"/>
    <property type="match status" value="1"/>
</dbReference>
<evidence type="ECO:0000313" key="5">
    <source>
        <dbReference type="EMBL" id="WVW83141.1"/>
    </source>
</evidence>
<dbReference type="KEGG" id="kbi:30212846"/>
<dbReference type="CDD" id="cd00067">
    <property type="entry name" value="GAL4"/>
    <property type="match status" value="1"/>
</dbReference>
<evidence type="ECO:0000313" key="6">
    <source>
        <dbReference type="Proteomes" id="UP000092730"/>
    </source>
</evidence>
<dbReference type="InterPro" id="IPR050987">
    <property type="entry name" value="AtrR-like"/>
</dbReference>
<name>A0AAJ8M9C6_9TREE</name>
<feature type="compositionally biased region" description="Polar residues" evidence="3">
    <location>
        <begin position="100"/>
        <end position="112"/>
    </location>
</feature>
<dbReference type="AlphaFoldDB" id="A0AAJ8M9C6"/>
<organism evidence="5 6">
    <name type="scientific">Kwoniella bestiolae CBS 10118</name>
    <dbReference type="NCBI Taxonomy" id="1296100"/>
    <lineage>
        <taxon>Eukaryota</taxon>
        <taxon>Fungi</taxon>
        <taxon>Dikarya</taxon>
        <taxon>Basidiomycota</taxon>
        <taxon>Agaricomycotina</taxon>
        <taxon>Tremellomycetes</taxon>
        <taxon>Tremellales</taxon>
        <taxon>Cryptococcaceae</taxon>
        <taxon>Kwoniella</taxon>
    </lineage>
</organism>
<dbReference type="SMART" id="SM00906">
    <property type="entry name" value="Fungal_trans"/>
    <property type="match status" value="1"/>
</dbReference>
<dbReference type="GO" id="GO:0008270">
    <property type="term" value="F:zinc ion binding"/>
    <property type="evidence" value="ECO:0007669"/>
    <property type="project" value="InterPro"/>
</dbReference>
<feature type="domain" description="Zn(2)-C6 fungal-type" evidence="4">
    <location>
        <begin position="32"/>
        <end position="77"/>
    </location>
</feature>
<dbReference type="InterPro" id="IPR036864">
    <property type="entry name" value="Zn2-C6_fun-type_DNA-bd_sf"/>
</dbReference>
<dbReference type="GO" id="GO:0006351">
    <property type="term" value="P:DNA-templated transcription"/>
    <property type="evidence" value="ECO:0007669"/>
    <property type="project" value="InterPro"/>
</dbReference>
<keyword evidence="2" id="KW-0539">Nucleus</keyword>
<dbReference type="SMART" id="SM00066">
    <property type="entry name" value="GAL4"/>
    <property type="match status" value="1"/>
</dbReference>
<feature type="region of interest" description="Disordered" evidence="3">
    <location>
        <begin position="91"/>
        <end position="112"/>
    </location>
</feature>
<keyword evidence="6" id="KW-1185">Reference proteome</keyword>
<gene>
    <name evidence="5" type="ORF">I302_105159</name>
</gene>
<sequence>MSLGTVGNTGETMPTQENSFTTLIKSRKTGRACDACNERKIKCNAASLGHCVNQVEEGTRLLKPCAPCARMHIPCTFNRLRRRRGPLPGYLKRLPKDSDTPPQGTDVSGSTTRIIEQPSLGVESTYIQPSVESLQLDDNGFPDFLSALHETTEQYEGIDHTTTNDLVKLSIDPLIPTHSSNPLDKIMNRDLLNNILDSFFDFVYPIFPLPHRPTFRHDLANKREEQTDQHEWTAMVLGLVAFTLVQVPHDMLDLTKEQARCLVVRCGDACRLVLSREFDNEVSVERLVLMYCTVANNRGKYVMARSLHGSSVVLALQKGLNQEATYYHMGIVEREMFRRLWWLIYVSDRSSTCTENGHFLIDEDLCADVNLPLSIDDDWITHTELLDQPADYTSIMCGFNYSCKAWRLAGQLLQRKRSMTNKSFTRVELLGNICEIDEMLVRVEQLMLDCPSCLKLDVKSGDSLAGHRLPIIGQSPPSLQSRHLRDMELHNILRELFAQNRVNENSYLVQQANIYVTQQLLRLMLLEHRETLVNMSIHTTSGNGTTCSLDNIVLTPNFATGISTMSTRRETVMEDLLQVLHTLPIEVHAINSLPGVTKIRFVVAALLLLGEPPSEEPAGGPNADHNVIWSVQLYLYEYIRILTMIEQLYSLQNNDEMAQELGETSTHLSDSVLVT</sequence>
<keyword evidence="1" id="KW-0479">Metal-binding</keyword>
<dbReference type="Pfam" id="PF04082">
    <property type="entry name" value="Fungal_trans"/>
    <property type="match status" value="1"/>
</dbReference>
<dbReference type="GO" id="GO:0003677">
    <property type="term" value="F:DNA binding"/>
    <property type="evidence" value="ECO:0007669"/>
    <property type="project" value="InterPro"/>
</dbReference>
<reference evidence="5" key="2">
    <citation type="submission" date="2024-02" db="EMBL/GenBank/DDBJ databases">
        <title>Comparative genomics of Cryptococcus and Kwoniella reveals pathogenesis evolution and contrasting modes of karyotype evolution via chromosome fusion or intercentromeric recombination.</title>
        <authorList>
            <person name="Coelho M.A."/>
            <person name="David-Palma M."/>
            <person name="Shea T."/>
            <person name="Bowers K."/>
            <person name="McGinley-Smith S."/>
            <person name="Mohammad A.W."/>
            <person name="Gnirke A."/>
            <person name="Yurkov A.M."/>
            <person name="Nowrousian M."/>
            <person name="Sun S."/>
            <person name="Cuomo C.A."/>
            <person name="Heitman J."/>
        </authorList>
    </citation>
    <scope>NUCLEOTIDE SEQUENCE</scope>
    <source>
        <strain evidence="5">CBS 10118</strain>
    </source>
</reference>
<dbReference type="Proteomes" id="UP000092730">
    <property type="component" value="Chromosome 3"/>
</dbReference>
<dbReference type="InterPro" id="IPR007219">
    <property type="entry name" value="XnlR_reg_dom"/>
</dbReference>
<evidence type="ECO:0000259" key="4">
    <source>
        <dbReference type="PROSITE" id="PS50048"/>
    </source>
</evidence>
<dbReference type="PANTHER" id="PTHR46910:SF40">
    <property type="entry name" value="ZN(II)2CYS6 TRANSCRIPTION FACTOR (EUROFUNG)"/>
    <property type="match status" value="1"/>
</dbReference>
<dbReference type="Gene3D" id="4.10.240.10">
    <property type="entry name" value="Zn(2)-C6 fungal-type DNA-binding domain"/>
    <property type="match status" value="1"/>
</dbReference>
<evidence type="ECO:0000256" key="1">
    <source>
        <dbReference type="ARBA" id="ARBA00022723"/>
    </source>
</evidence>
<dbReference type="PANTHER" id="PTHR46910">
    <property type="entry name" value="TRANSCRIPTION FACTOR PDR1"/>
    <property type="match status" value="1"/>
</dbReference>
<proteinExistence type="predicted"/>
<dbReference type="PROSITE" id="PS50048">
    <property type="entry name" value="ZN2_CY6_FUNGAL_2"/>
    <property type="match status" value="1"/>
</dbReference>
<dbReference type="CDD" id="cd12148">
    <property type="entry name" value="fungal_TF_MHR"/>
    <property type="match status" value="1"/>
</dbReference>
<dbReference type="EMBL" id="CP144543">
    <property type="protein sequence ID" value="WVW83141.1"/>
    <property type="molecule type" value="Genomic_DNA"/>
</dbReference>
<dbReference type="GeneID" id="30212846"/>
<dbReference type="InterPro" id="IPR001138">
    <property type="entry name" value="Zn2Cys6_DnaBD"/>
</dbReference>
<evidence type="ECO:0000256" key="3">
    <source>
        <dbReference type="SAM" id="MobiDB-lite"/>
    </source>
</evidence>
<reference evidence="5" key="1">
    <citation type="submission" date="2013-07" db="EMBL/GenBank/DDBJ databases">
        <authorList>
            <consortium name="The Broad Institute Genome Sequencing Platform"/>
            <person name="Cuomo C."/>
            <person name="Litvintseva A."/>
            <person name="Chen Y."/>
            <person name="Heitman J."/>
            <person name="Sun S."/>
            <person name="Springer D."/>
            <person name="Dromer F."/>
            <person name="Young S.K."/>
            <person name="Zeng Q."/>
            <person name="Gargeya S."/>
            <person name="Fitzgerald M."/>
            <person name="Abouelleil A."/>
            <person name="Alvarado L."/>
            <person name="Berlin A.M."/>
            <person name="Chapman S.B."/>
            <person name="Dewar J."/>
            <person name="Goldberg J."/>
            <person name="Griggs A."/>
            <person name="Gujja S."/>
            <person name="Hansen M."/>
            <person name="Howarth C."/>
            <person name="Imamovic A."/>
            <person name="Larimer J."/>
            <person name="McCowan C."/>
            <person name="Murphy C."/>
            <person name="Pearson M."/>
            <person name="Priest M."/>
            <person name="Roberts A."/>
            <person name="Saif S."/>
            <person name="Shea T."/>
            <person name="Sykes S."/>
            <person name="Wortman J."/>
            <person name="Nusbaum C."/>
            <person name="Birren B."/>
        </authorList>
    </citation>
    <scope>NUCLEOTIDE SEQUENCE</scope>
    <source>
        <strain evidence="5">CBS 10118</strain>
    </source>
</reference>